<evidence type="ECO:0000256" key="4">
    <source>
        <dbReference type="ARBA" id="ARBA00022692"/>
    </source>
</evidence>
<comment type="subcellular location">
    <subcellularLocation>
        <location evidence="1">Endoplasmic reticulum membrane</location>
        <topology evidence="1">Multi-pass membrane protein</topology>
    </subcellularLocation>
</comment>
<evidence type="ECO:0000256" key="6">
    <source>
        <dbReference type="ARBA" id="ARBA00022824"/>
    </source>
</evidence>
<proteinExistence type="inferred from homology"/>
<evidence type="ECO:0000313" key="12">
    <source>
        <dbReference type="Proteomes" id="UP000287651"/>
    </source>
</evidence>
<keyword evidence="6" id="KW-0256">Endoplasmic reticulum</keyword>
<evidence type="ECO:0000256" key="1">
    <source>
        <dbReference type="ARBA" id="ARBA00004477"/>
    </source>
</evidence>
<evidence type="ECO:0000256" key="7">
    <source>
        <dbReference type="ARBA" id="ARBA00022989"/>
    </source>
</evidence>
<keyword evidence="4" id="KW-0812">Transmembrane</keyword>
<dbReference type="InterPro" id="IPR019308">
    <property type="entry name" value="TMEM214"/>
</dbReference>
<accession>A0A426ZB89</accession>
<dbReference type="EMBL" id="AMZH03007483">
    <property type="protein sequence ID" value="RRT61222.1"/>
    <property type="molecule type" value="Genomic_DNA"/>
</dbReference>
<evidence type="ECO:0000313" key="11">
    <source>
        <dbReference type="EMBL" id="RRT61222.1"/>
    </source>
</evidence>
<organism evidence="11 12">
    <name type="scientific">Ensete ventricosum</name>
    <name type="common">Abyssinian banana</name>
    <name type="synonym">Musa ensete</name>
    <dbReference type="NCBI Taxonomy" id="4639"/>
    <lineage>
        <taxon>Eukaryota</taxon>
        <taxon>Viridiplantae</taxon>
        <taxon>Streptophyta</taxon>
        <taxon>Embryophyta</taxon>
        <taxon>Tracheophyta</taxon>
        <taxon>Spermatophyta</taxon>
        <taxon>Magnoliopsida</taxon>
        <taxon>Liliopsida</taxon>
        <taxon>Zingiberales</taxon>
        <taxon>Musaceae</taxon>
        <taxon>Ensete</taxon>
    </lineage>
</organism>
<sequence>MFSLTLSSFQAAYESQQDIQLIRFADFFARFFASVSAPQFPWVNMFKESPVAKIAAVSLFCPFRPISLWDLYNTLAVKRRQGPKMPKVLVTEELLNDDRGGRGSCVRRQQRQRKLRMATTMVTKVADGDVVGVGSFTCVRRWRRKLRSCPSAMEGAAHKSSNNGGNCVQKLDFQTLPSAVKEASDVCVGNGGNNDSRGEPGWRSRVYGSASHVLGQFILL</sequence>
<reference evidence="11 12" key="1">
    <citation type="journal article" date="2014" name="Agronomy (Basel)">
        <title>A Draft Genome Sequence for Ensete ventricosum, the Drought-Tolerant Tree Against Hunger.</title>
        <authorList>
            <person name="Harrison J."/>
            <person name="Moore K.A."/>
            <person name="Paszkiewicz K."/>
            <person name="Jones T."/>
            <person name="Grant M."/>
            <person name="Ambacheew D."/>
            <person name="Muzemil S."/>
            <person name="Studholme D.J."/>
        </authorList>
    </citation>
    <scope>NUCLEOTIDE SEQUENCE [LARGE SCALE GENOMIC DNA]</scope>
</reference>
<dbReference type="AlphaFoldDB" id="A0A426ZB89"/>
<keyword evidence="7" id="KW-1133">Transmembrane helix</keyword>
<dbReference type="PANTHER" id="PTHR13448:SF0">
    <property type="entry name" value="TRANSMEMBRANE PROTEIN 214"/>
    <property type="match status" value="1"/>
</dbReference>
<comment type="function">
    <text evidence="10">Critical mediator, in cooperation with CASP4, of endoplasmic reticulum-stress induced apoptosis. Required or the activation of CASP4 following endoplasmic reticulum stress.</text>
</comment>
<dbReference type="GO" id="GO:0005789">
    <property type="term" value="C:endoplasmic reticulum membrane"/>
    <property type="evidence" value="ECO:0007669"/>
    <property type="project" value="UniProtKB-SubCell"/>
</dbReference>
<comment type="caution">
    <text evidence="11">The sequence shown here is derived from an EMBL/GenBank/DDBJ whole genome shotgun (WGS) entry which is preliminary data.</text>
</comment>
<protein>
    <submittedName>
        <fullName evidence="11">Uncharacterized protein</fullName>
    </submittedName>
</protein>
<name>A0A426ZB89_ENSVE</name>
<dbReference type="PANTHER" id="PTHR13448">
    <property type="entry name" value="TRANSMEMBRANE PROTEIN 214"/>
    <property type="match status" value="1"/>
</dbReference>
<dbReference type="Proteomes" id="UP000287651">
    <property type="component" value="Unassembled WGS sequence"/>
</dbReference>
<keyword evidence="8" id="KW-0472">Membrane</keyword>
<evidence type="ECO:0000256" key="9">
    <source>
        <dbReference type="ARBA" id="ARBA00023180"/>
    </source>
</evidence>
<evidence type="ECO:0000256" key="5">
    <source>
        <dbReference type="ARBA" id="ARBA00022703"/>
    </source>
</evidence>
<keyword evidence="5" id="KW-0053">Apoptosis</keyword>
<evidence type="ECO:0000256" key="8">
    <source>
        <dbReference type="ARBA" id="ARBA00023136"/>
    </source>
</evidence>
<dbReference type="GO" id="GO:0005794">
    <property type="term" value="C:Golgi apparatus"/>
    <property type="evidence" value="ECO:0007669"/>
    <property type="project" value="TreeGrafter"/>
</dbReference>
<gene>
    <name evidence="11" type="ORF">B296_00039336</name>
</gene>
<comment type="similarity">
    <text evidence="2">Belongs to the TMEM214 family.</text>
</comment>
<evidence type="ECO:0000256" key="2">
    <source>
        <dbReference type="ARBA" id="ARBA00007984"/>
    </source>
</evidence>
<evidence type="ECO:0000256" key="10">
    <source>
        <dbReference type="ARBA" id="ARBA00024938"/>
    </source>
</evidence>
<comment type="subunit">
    <text evidence="3">Constitutively interacts with CASP4; required for the localization of procaspase 4 to the ER.</text>
</comment>
<evidence type="ECO:0000256" key="3">
    <source>
        <dbReference type="ARBA" id="ARBA00011720"/>
    </source>
</evidence>
<keyword evidence="9" id="KW-0325">Glycoprotein</keyword>